<keyword evidence="1" id="KW-1133">Transmembrane helix</keyword>
<dbReference type="PANTHER" id="PTHR37947">
    <property type="entry name" value="BLL2462 PROTEIN"/>
    <property type="match status" value="1"/>
</dbReference>
<dbReference type="Proteomes" id="UP000265926">
    <property type="component" value="Unassembled WGS sequence"/>
</dbReference>
<feature type="transmembrane region" description="Helical" evidence="1">
    <location>
        <begin position="659"/>
        <end position="676"/>
    </location>
</feature>
<reference evidence="2 3" key="1">
    <citation type="submission" date="2018-08" db="EMBL/GenBank/DDBJ databases">
        <title>Pallidiluteibacterium maritimus gen. nov., sp. nov., isolated from coastal sediment.</title>
        <authorList>
            <person name="Zhou L.Y."/>
        </authorList>
    </citation>
    <scope>NUCLEOTIDE SEQUENCE [LARGE SCALE GENOMIC DNA]</scope>
    <source>
        <strain evidence="2 3">XSD2</strain>
    </source>
</reference>
<evidence type="ECO:0008006" key="4">
    <source>
        <dbReference type="Google" id="ProtNLM"/>
    </source>
</evidence>
<evidence type="ECO:0000256" key="1">
    <source>
        <dbReference type="SAM" id="Phobius"/>
    </source>
</evidence>
<protein>
    <recommendedName>
        <fullName evidence="4">VWA domain-containing protein</fullName>
    </recommendedName>
</protein>
<evidence type="ECO:0000313" key="2">
    <source>
        <dbReference type="EMBL" id="RIJ46719.1"/>
    </source>
</evidence>
<comment type="caution">
    <text evidence="2">The sequence shown here is derived from an EMBL/GenBank/DDBJ whole genome shotgun (WGS) entry which is preliminary data.</text>
</comment>
<organism evidence="2 3">
    <name type="scientific">Maribellus luteus</name>
    <dbReference type="NCBI Taxonomy" id="2305463"/>
    <lineage>
        <taxon>Bacteria</taxon>
        <taxon>Pseudomonadati</taxon>
        <taxon>Bacteroidota</taxon>
        <taxon>Bacteroidia</taxon>
        <taxon>Marinilabiliales</taxon>
        <taxon>Prolixibacteraceae</taxon>
        <taxon>Maribellus</taxon>
    </lineage>
</organism>
<dbReference type="Gene3D" id="3.40.50.880">
    <property type="match status" value="1"/>
</dbReference>
<keyword evidence="1" id="KW-0812">Transmembrane</keyword>
<evidence type="ECO:0000313" key="3">
    <source>
        <dbReference type="Proteomes" id="UP000265926"/>
    </source>
</evidence>
<dbReference type="InterPro" id="IPR029062">
    <property type="entry name" value="Class_I_gatase-like"/>
</dbReference>
<dbReference type="SUPFAM" id="SSF52317">
    <property type="entry name" value="Class I glutamine amidotransferase-like"/>
    <property type="match status" value="1"/>
</dbReference>
<keyword evidence="1" id="KW-0472">Membrane</keyword>
<feature type="transmembrane region" description="Helical" evidence="1">
    <location>
        <begin position="33"/>
        <end position="53"/>
    </location>
</feature>
<dbReference type="PANTHER" id="PTHR37947:SF1">
    <property type="entry name" value="BLL2462 PROTEIN"/>
    <property type="match status" value="1"/>
</dbReference>
<name>A0A399SV97_9BACT</name>
<accession>A0A399SV97</accession>
<gene>
    <name evidence="2" type="ORF">D1614_17470</name>
</gene>
<keyword evidence="3" id="KW-1185">Reference proteome</keyword>
<proteinExistence type="predicted"/>
<dbReference type="AlphaFoldDB" id="A0A399SV97"/>
<sequence>MLAVVVAALGIVILLYFRNKANSELSKTQVRILTALRFVSFFLMAVLLLSPFLRNLKKITQNPLIIAAWDNSSSMISGPDSTALATQLRQLKKELNEALGADFEVVNYQFGEETSVGDELSFTAKRSDYNDVLTTVSNNHFNQNIGALILVGDGIYNQGRNPVNQLSDINFPVYSVGFGDTTIVADSRIQNIRVNRTAFSGNKFPVEVDVHFSKVKGKALKLSIVKDGEELQSIMITPPNDNYFVSREFILDAEKTGLQHYTARIETVENERNTKNNTSGFVINVLENKQKILILSDGSHPDIGAIKNTLEDQKTYDVSVFTEEPYPANLNDYNLIILNQLPTSGKSMAKVIEKAQAGRLPVLFIVGSETFLPQLNTFDQGAQITPLAGSGEEAQPVINPVYATFRLSEDFVEALPKFPPLNVAFADYELDAEFTPLLYQKLKNIETGKPLLATGKKNGRKVGFILGEGIWRWRLFDYYQHQSHDRFNELINQLIQYLALRENEDNFIVEFTPVYSETDDVILNAEVYNDAFERITTGEVNIALKNSNDEDFNFTFDVQGEDYYLNAGHLPLGDYTFEAKVNIGSEEYTETGSFTVVPVNLENVVTRADHQTLYQLASLSGGTFYLPVNANQLIDELKTGNKPKAVNYYQEMVNELLNLKWLFFVLLLLLSVEWFLRKYWGIY</sequence>
<dbReference type="EMBL" id="QWGR01000012">
    <property type="protein sequence ID" value="RIJ46719.1"/>
    <property type="molecule type" value="Genomic_DNA"/>
</dbReference>